<dbReference type="GO" id="GO:0004180">
    <property type="term" value="F:carboxypeptidase activity"/>
    <property type="evidence" value="ECO:0007669"/>
    <property type="project" value="UniProtKB-KW"/>
</dbReference>
<feature type="chain" id="PRO_5021226317" evidence="1">
    <location>
        <begin position="28"/>
        <end position="257"/>
    </location>
</feature>
<dbReference type="PANTHER" id="PTHR34385:SF1">
    <property type="entry name" value="PEPTIDOGLYCAN L-ALANYL-D-GLUTAMATE ENDOPEPTIDASE CWLK"/>
    <property type="match status" value="1"/>
</dbReference>
<feature type="domain" description="D-alanyl-D-alanine carboxypeptidase-like core" evidence="2">
    <location>
        <begin position="70"/>
        <end position="199"/>
    </location>
</feature>
<reference evidence="3 4" key="1">
    <citation type="journal article" date="2019" name="Environ. Microbiol.">
        <title>Species interactions and distinct microbial communities in high Arctic permafrost affected cryosols are associated with the CH4 and CO2 gas fluxes.</title>
        <authorList>
            <person name="Altshuler I."/>
            <person name="Hamel J."/>
            <person name="Turney S."/>
            <person name="Magnuson E."/>
            <person name="Levesque R."/>
            <person name="Greer C."/>
            <person name="Whyte L.G."/>
        </authorList>
    </citation>
    <scope>NUCLEOTIDE SEQUENCE [LARGE SCALE GENOMIC DNA]</scope>
    <source>
        <strain evidence="3 4">S5.1</strain>
    </source>
</reference>
<evidence type="ECO:0000259" key="2">
    <source>
        <dbReference type="Pfam" id="PF02557"/>
    </source>
</evidence>
<dbReference type="GO" id="GO:0006508">
    <property type="term" value="P:proteolysis"/>
    <property type="evidence" value="ECO:0007669"/>
    <property type="project" value="InterPro"/>
</dbReference>
<evidence type="ECO:0000313" key="4">
    <source>
        <dbReference type="Proteomes" id="UP000318413"/>
    </source>
</evidence>
<dbReference type="OrthoDB" id="9792074at2"/>
<dbReference type="InterPro" id="IPR058193">
    <property type="entry name" value="VanY/YodJ_core_dom"/>
</dbReference>
<protein>
    <submittedName>
        <fullName evidence="3">D-alanyl-D-alanine carboxypeptidase family protein</fullName>
    </submittedName>
</protein>
<dbReference type="RefSeq" id="WP_140869608.1">
    <property type="nucleotide sequence ID" value="NZ_RCZK01000004.1"/>
</dbReference>
<dbReference type="InterPro" id="IPR003709">
    <property type="entry name" value="VanY-like_core_dom"/>
</dbReference>
<name>A0A502CJU4_9SPHN</name>
<comment type="caution">
    <text evidence="3">The sequence shown here is derived from an EMBL/GenBank/DDBJ whole genome shotgun (WGS) entry which is preliminary data.</text>
</comment>
<keyword evidence="3" id="KW-0645">Protease</keyword>
<dbReference type="EMBL" id="RCZK01000004">
    <property type="protein sequence ID" value="TPG13083.1"/>
    <property type="molecule type" value="Genomic_DNA"/>
</dbReference>
<dbReference type="SUPFAM" id="SSF55166">
    <property type="entry name" value="Hedgehog/DD-peptidase"/>
    <property type="match status" value="1"/>
</dbReference>
<keyword evidence="3" id="KW-0121">Carboxypeptidase</keyword>
<feature type="signal peptide" evidence="1">
    <location>
        <begin position="1"/>
        <end position="27"/>
    </location>
</feature>
<keyword evidence="3" id="KW-0378">Hydrolase</keyword>
<dbReference type="AlphaFoldDB" id="A0A502CJU4"/>
<evidence type="ECO:0000313" key="3">
    <source>
        <dbReference type="EMBL" id="TPG13083.1"/>
    </source>
</evidence>
<evidence type="ECO:0000256" key="1">
    <source>
        <dbReference type="SAM" id="SignalP"/>
    </source>
</evidence>
<gene>
    <name evidence="3" type="ORF">EAH84_06625</name>
</gene>
<dbReference type="Gene3D" id="3.30.1380.10">
    <property type="match status" value="1"/>
</dbReference>
<dbReference type="PANTHER" id="PTHR34385">
    <property type="entry name" value="D-ALANYL-D-ALANINE CARBOXYPEPTIDASE"/>
    <property type="match status" value="1"/>
</dbReference>
<dbReference type="Proteomes" id="UP000318413">
    <property type="component" value="Unassembled WGS sequence"/>
</dbReference>
<keyword evidence="4" id="KW-1185">Reference proteome</keyword>
<dbReference type="Pfam" id="PF02557">
    <property type="entry name" value="VanY"/>
    <property type="match status" value="1"/>
</dbReference>
<dbReference type="InterPro" id="IPR052179">
    <property type="entry name" value="DD-CPase-like"/>
</dbReference>
<dbReference type="InterPro" id="IPR009045">
    <property type="entry name" value="Zn_M74/Hedgehog-like"/>
</dbReference>
<accession>A0A502CJU4</accession>
<organism evidence="3 4">
    <name type="scientific">Sphingomonas oligophenolica</name>
    <dbReference type="NCBI Taxonomy" id="301154"/>
    <lineage>
        <taxon>Bacteria</taxon>
        <taxon>Pseudomonadati</taxon>
        <taxon>Pseudomonadota</taxon>
        <taxon>Alphaproteobacteria</taxon>
        <taxon>Sphingomonadales</taxon>
        <taxon>Sphingomonadaceae</taxon>
        <taxon>Sphingomonas</taxon>
    </lineage>
</organism>
<proteinExistence type="predicted"/>
<dbReference type="CDD" id="cd14852">
    <property type="entry name" value="LD-carboxypeptidase"/>
    <property type="match status" value="1"/>
</dbReference>
<keyword evidence="1" id="KW-0732">Signal</keyword>
<sequence length="257" mass="27431">MLHRVIPRLGLALALLVCPAVAPPAWAQLCGDTATPTADGRLLGHFPYGDVPGDELVSAPPGFALNTCMVRREMLPDLSRLVAAANGDPALRGQLRALSCHRGIIRQGDVFCRPRADADAATRAISVAPAGHSEHTTGYAIDFAVRPAHGCPDAEGCMAATPMARWLLANAPRYGFEMSFPGGNGQNVKWEPWHWRWVGTAAAAPGAARARFIFAAARARFPAHPAVDGVTILRNVPIWPTVVNAPPFPVCKKKKCK</sequence>